<dbReference type="InterPro" id="IPR017941">
    <property type="entry name" value="Rieske_2Fe-2S"/>
</dbReference>
<evidence type="ECO:0000259" key="5">
    <source>
        <dbReference type="PROSITE" id="PS51296"/>
    </source>
</evidence>
<evidence type="ECO:0000256" key="3">
    <source>
        <dbReference type="ARBA" id="ARBA00023004"/>
    </source>
</evidence>
<evidence type="ECO:0000313" key="7">
    <source>
        <dbReference type="Proteomes" id="UP000305654"/>
    </source>
</evidence>
<organism evidence="6 7">
    <name type="scientific">Lichenicoccus roseus</name>
    <dbReference type="NCBI Taxonomy" id="2683649"/>
    <lineage>
        <taxon>Bacteria</taxon>
        <taxon>Pseudomonadati</taxon>
        <taxon>Pseudomonadota</taxon>
        <taxon>Alphaproteobacteria</taxon>
        <taxon>Acetobacterales</taxon>
        <taxon>Acetobacteraceae</taxon>
        <taxon>Lichenicoccus</taxon>
    </lineage>
</organism>
<dbReference type="RefSeq" id="WP_138326410.1">
    <property type="nucleotide sequence ID" value="NZ_VCDI01000004.1"/>
</dbReference>
<evidence type="ECO:0000256" key="2">
    <source>
        <dbReference type="ARBA" id="ARBA00022723"/>
    </source>
</evidence>
<keyword evidence="1" id="KW-0001">2Fe-2S</keyword>
<comment type="caution">
    <text evidence="6">The sequence shown here is derived from an EMBL/GenBank/DDBJ whole genome shotgun (WGS) entry which is preliminary data.</text>
</comment>
<dbReference type="GO" id="GO:0051537">
    <property type="term" value="F:2 iron, 2 sulfur cluster binding"/>
    <property type="evidence" value="ECO:0007669"/>
    <property type="project" value="UniProtKB-KW"/>
</dbReference>
<dbReference type="GO" id="GO:0046872">
    <property type="term" value="F:metal ion binding"/>
    <property type="evidence" value="ECO:0007669"/>
    <property type="project" value="UniProtKB-KW"/>
</dbReference>
<dbReference type="SUPFAM" id="SSF50022">
    <property type="entry name" value="ISP domain"/>
    <property type="match status" value="1"/>
</dbReference>
<dbReference type="PROSITE" id="PS51296">
    <property type="entry name" value="RIESKE"/>
    <property type="match status" value="1"/>
</dbReference>
<keyword evidence="3" id="KW-0408">Iron</keyword>
<keyword evidence="2" id="KW-0479">Metal-binding</keyword>
<feature type="domain" description="Rieske" evidence="5">
    <location>
        <begin position="5"/>
        <end position="98"/>
    </location>
</feature>
<dbReference type="Pfam" id="PF00355">
    <property type="entry name" value="Rieske"/>
    <property type="match status" value="1"/>
</dbReference>
<evidence type="ECO:0000256" key="4">
    <source>
        <dbReference type="ARBA" id="ARBA00023014"/>
    </source>
</evidence>
<gene>
    <name evidence="6" type="ORF">FE263_12750</name>
</gene>
<accession>A0A5R9J369</accession>
<protein>
    <submittedName>
        <fullName evidence="6">Rieske 2Fe-2S domain-containing protein</fullName>
    </submittedName>
</protein>
<dbReference type="InterPro" id="IPR036922">
    <property type="entry name" value="Rieske_2Fe-2S_sf"/>
</dbReference>
<evidence type="ECO:0000313" key="6">
    <source>
        <dbReference type="EMBL" id="TLU72002.1"/>
    </source>
</evidence>
<dbReference type="OrthoDB" id="9800167at2"/>
<dbReference type="PANTHER" id="PTHR21496:SF23">
    <property type="entry name" value="3-PHENYLPROPIONATE_CINNAMIC ACID DIOXYGENASE FERREDOXIN SUBUNIT"/>
    <property type="match status" value="1"/>
</dbReference>
<name>A0A5R9J369_9PROT</name>
<dbReference type="Proteomes" id="UP000305654">
    <property type="component" value="Unassembled WGS sequence"/>
</dbReference>
<dbReference type="Gene3D" id="2.102.10.10">
    <property type="entry name" value="Rieske [2Fe-2S] iron-sulphur domain"/>
    <property type="match status" value="1"/>
</dbReference>
<proteinExistence type="predicted"/>
<keyword evidence="4" id="KW-0411">Iron-sulfur</keyword>
<dbReference type="PANTHER" id="PTHR21496">
    <property type="entry name" value="FERREDOXIN-RELATED"/>
    <property type="match status" value="1"/>
</dbReference>
<sequence length="104" mass="10842">MAGAIRIAHLSDIPEGEGRLVEAAGMHLAVFRTRAGVFATQPECPHRQGPLADGLTGTHTIMCPLHDRTYDLRTGAGVNTECSITTYPLTVGEDGAIMLAAAAG</sequence>
<evidence type="ECO:0000256" key="1">
    <source>
        <dbReference type="ARBA" id="ARBA00022714"/>
    </source>
</evidence>
<reference evidence="6 7" key="1">
    <citation type="submission" date="2019-05" db="EMBL/GenBank/DDBJ databases">
        <authorList>
            <person name="Pankratov T."/>
            <person name="Grouzdev D."/>
        </authorList>
    </citation>
    <scope>NUCLEOTIDE SEQUENCE [LARGE SCALE GENOMIC DNA]</scope>
    <source>
        <strain evidence="6 7">KEBCLARHB70R</strain>
    </source>
</reference>
<dbReference type="EMBL" id="VCDI01000004">
    <property type="protein sequence ID" value="TLU72002.1"/>
    <property type="molecule type" value="Genomic_DNA"/>
</dbReference>
<dbReference type="AlphaFoldDB" id="A0A5R9J369"/>
<keyword evidence="7" id="KW-1185">Reference proteome</keyword>